<keyword evidence="2" id="KW-0472">Membrane</keyword>
<dbReference type="AlphaFoldDB" id="A0A4Y2B3T7"/>
<keyword evidence="5" id="KW-1185">Reference proteome</keyword>
<dbReference type="Proteomes" id="UP000499080">
    <property type="component" value="Unassembled WGS sequence"/>
</dbReference>
<protein>
    <submittedName>
        <fullName evidence="3">Uncharacterized protein</fullName>
    </submittedName>
</protein>
<dbReference type="EMBL" id="BGPR01082184">
    <property type="protein sequence ID" value="GBL86135.1"/>
    <property type="molecule type" value="Genomic_DNA"/>
</dbReference>
<name>A0A4Y2B3T7_ARAVE</name>
<evidence type="ECO:0000256" key="1">
    <source>
        <dbReference type="SAM" id="MobiDB-lite"/>
    </source>
</evidence>
<comment type="caution">
    <text evidence="3">The sequence shown here is derived from an EMBL/GenBank/DDBJ whole genome shotgun (WGS) entry which is preliminary data.</text>
</comment>
<evidence type="ECO:0000256" key="2">
    <source>
        <dbReference type="SAM" id="Phobius"/>
    </source>
</evidence>
<accession>A0A4Y2B3T7</accession>
<evidence type="ECO:0000313" key="4">
    <source>
        <dbReference type="EMBL" id="GBL86135.1"/>
    </source>
</evidence>
<dbReference type="OrthoDB" id="6427810at2759"/>
<reference evidence="3 5" key="1">
    <citation type="journal article" date="2019" name="Sci. Rep.">
        <title>Orb-weaving spider Araneus ventricosus genome elucidates the spidroin gene catalogue.</title>
        <authorList>
            <person name="Kono N."/>
            <person name="Nakamura H."/>
            <person name="Ohtoshi R."/>
            <person name="Moran D.A.P."/>
            <person name="Shinohara A."/>
            <person name="Yoshida Y."/>
            <person name="Fujiwara M."/>
            <person name="Mori M."/>
            <person name="Tomita M."/>
            <person name="Arakawa K."/>
        </authorList>
    </citation>
    <scope>NUCLEOTIDE SEQUENCE [LARGE SCALE GENOMIC DNA]</scope>
</reference>
<sequence>MRQAHRQECIMGKDGSSSATYHRKEKAADCNRYKLKFCFTKNDKISTRVGSAKGGFIQPYSTWNTGGVVKGNSDSRNDHFRREDPAIPIEIWIIICVVLFIFLLMCIYCATACQMRRRRLWRDTRANSSRTAFETSPPGIQEDVRTSVGDSDVPPDYTAVVEQKTMAANDDDSLSHYPNVVGGKKLETPPPAYITVAPFK</sequence>
<keyword evidence="2" id="KW-0812">Transmembrane</keyword>
<feature type="transmembrane region" description="Helical" evidence="2">
    <location>
        <begin position="91"/>
        <end position="113"/>
    </location>
</feature>
<dbReference type="EMBL" id="BGPR01082183">
    <property type="protein sequence ID" value="GBL86129.1"/>
    <property type="molecule type" value="Genomic_DNA"/>
</dbReference>
<keyword evidence="2" id="KW-1133">Transmembrane helix</keyword>
<organism evidence="3 5">
    <name type="scientific">Araneus ventricosus</name>
    <name type="common">Orbweaver spider</name>
    <name type="synonym">Epeira ventricosa</name>
    <dbReference type="NCBI Taxonomy" id="182803"/>
    <lineage>
        <taxon>Eukaryota</taxon>
        <taxon>Metazoa</taxon>
        <taxon>Ecdysozoa</taxon>
        <taxon>Arthropoda</taxon>
        <taxon>Chelicerata</taxon>
        <taxon>Arachnida</taxon>
        <taxon>Araneae</taxon>
        <taxon>Araneomorphae</taxon>
        <taxon>Entelegynae</taxon>
        <taxon>Araneoidea</taxon>
        <taxon>Araneidae</taxon>
        <taxon>Araneus</taxon>
    </lineage>
</organism>
<feature type="region of interest" description="Disordered" evidence="1">
    <location>
        <begin position="130"/>
        <end position="152"/>
    </location>
</feature>
<evidence type="ECO:0000313" key="3">
    <source>
        <dbReference type="EMBL" id="GBL86129.1"/>
    </source>
</evidence>
<evidence type="ECO:0000313" key="5">
    <source>
        <dbReference type="Proteomes" id="UP000499080"/>
    </source>
</evidence>
<proteinExistence type="predicted"/>
<gene>
    <name evidence="3" type="ORF">AVEN_170890_1</name>
    <name evidence="4" type="ORF">AVEN_208784_1</name>
</gene>